<protein>
    <submittedName>
        <fullName evidence="2">Uncharacterized protein</fullName>
    </submittedName>
</protein>
<evidence type="ECO:0000313" key="2">
    <source>
        <dbReference type="EMBL" id="PRH41277.1"/>
    </source>
</evidence>
<comment type="caution">
    <text evidence="2">The sequence shown here is derived from an EMBL/GenBank/DDBJ whole genome shotgun (WGS) entry which is preliminary data.</text>
</comment>
<dbReference type="AlphaFoldDB" id="A0AA45BCX7"/>
<dbReference type="Proteomes" id="UP000237632">
    <property type="component" value="Unassembled WGS sequence"/>
</dbReference>
<accession>A0AA45BCX7</accession>
<name>A0AA45BCX7_BURVI</name>
<dbReference type="EMBL" id="PVHK01000120">
    <property type="protein sequence ID" value="PRH41277.1"/>
    <property type="molecule type" value="Genomic_DNA"/>
</dbReference>
<organism evidence="2 3">
    <name type="scientific">Burkholderia vietnamiensis</name>
    <dbReference type="NCBI Taxonomy" id="60552"/>
    <lineage>
        <taxon>Bacteria</taxon>
        <taxon>Pseudomonadati</taxon>
        <taxon>Pseudomonadota</taxon>
        <taxon>Betaproteobacteria</taxon>
        <taxon>Burkholderiales</taxon>
        <taxon>Burkholderiaceae</taxon>
        <taxon>Burkholderia</taxon>
        <taxon>Burkholderia cepacia complex</taxon>
    </lineage>
</organism>
<evidence type="ECO:0000313" key="3">
    <source>
        <dbReference type="Proteomes" id="UP000237632"/>
    </source>
</evidence>
<sequence>MAGSCGGPMKRGFLLSVKRNQSQAASDGRDAPRRPPRVHAAGFLSDLARDYWRVIKGFP</sequence>
<feature type="region of interest" description="Disordered" evidence="1">
    <location>
        <begin position="1"/>
        <end position="38"/>
    </location>
</feature>
<evidence type="ECO:0000256" key="1">
    <source>
        <dbReference type="SAM" id="MobiDB-lite"/>
    </source>
</evidence>
<reference evidence="2 3" key="1">
    <citation type="submission" date="2018-03" db="EMBL/GenBank/DDBJ databases">
        <authorList>
            <person name="Nguyen K."/>
            <person name="Fouts D."/>
            <person name="Sutton G."/>
        </authorList>
    </citation>
    <scope>NUCLEOTIDE SEQUENCE [LARGE SCALE GENOMIC DNA]</scope>
    <source>
        <strain evidence="2 3">AU3578</strain>
    </source>
</reference>
<gene>
    <name evidence="2" type="ORF">C6T65_16525</name>
</gene>
<proteinExistence type="predicted"/>